<feature type="compositionally biased region" description="Basic and acidic residues" evidence="7">
    <location>
        <begin position="325"/>
        <end position="336"/>
    </location>
</feature>
<dbReference type="PANTHER" id="PTHR15893:SF0">
    <property type="entry name" value="LARGE RIBOSOMAL SUBUNIT PROTEIN BL27M"/>
    <property type="match status" value="1"/>
</dbReference>
<sequence length="342" mass="37275">MRIVPLQQALRATVAPGCLAAAAGFTFARAQRRPELLASSSAAAAPLGVGQAGKLVEGRRNAAVKSQGAYRIPNKKTIAKKMGAKRSGDQFVIPGNIIYKQRGTIWHPGENTIMGRDHTIHAAVTGYVKYYSDPARHPTRQFIGVAFGRDDTLPYPAHGVRRRRLGMVAVARREPRQIPELSPSGLPTRIVRKEGKAPRTVVDDNGNVTARKRFKKARARVLHEIAIRRDNRVLLLQKDYSYRESNAAIGRLMGRHKGKTPGTVRVGSVKGAYRARRREKAEETRLLREAREQEAAVRKKEADKAAAKKAATAKKAADAAAKAKAKADAAKAKEAAAPKVQA</sequence>
<reference evidence="9" key="5">
    <citation type="submission" date="2018-04" db="UniProtKB">
        <authorList>
            <consortium name="EnsemblFungi"/>
        </authorList>
    </citation>
    <scope>IDENTIFICATION</scope>
    <source>
        <strain evidence="9">R3-111a-1</strain>
    </source>
</reference>
<evidence type="ECO:0000256" key="7">
    <source>
        <dbReference type="SAM" id="MobiDB-lite"/>
    </source>
</evidence>
<name>J3PAZ2_GAET3</name>
<evidence type="ECO:0000256" key="1">
    <source>
        <dbReference type="ARBA" id="ARBA00004173"/>
    </source>
</evidence>
<reference evidence="10" key="1">
    <citation type="submission" date="2010-07" db="EMBL/GenBank/DDBJ databases">
        <title>The genome sequence of Gaeumannomyces graminis var. tritici strain R3-111a-1.</title>
        <authorList>
            <consortium name="The Broad Institute Genome Sequencing Platform"/>
            <person name="Ma L.-J."/>
            <person name="Dead R."/>
            <person name="Young S."/>
            <person name="Zeng Q."/>
            <person name="Koehrsen M."/>
            <person name="Alvarado L."/>
            <person name="Berlin A."/>
            <person name="Chapman S.B."/>
            <person name="Chen Z."/>
            <person name="Freedman E."/>
            <person name="Gellesch M."/>
            <person name="Goldberg J."/>
            <person name="Griggs A."/>
            <person name="Gujja S."/>
            <person name="Heilman E.R."/>
            <person name="Heiman D."/>
            <person name="Hepburn T."/>
            <person name="Howarth C."/>
            <person name="Jen D."/>
            <person name="Larson L."/>
            <person name="Mehta T."/>
            <person name="Neiman D."/>
            <person name="Pearson M."/>
            <person name="Roberts A."/>
            <person name="Saif S."/>
            <person name="Shea T."/>
            <person name="Shenoy N."/>
            <person name="Sisk P."/>
            <person name="Stolte C."/>
            <person name="Sykes S."/>
            <person name="Walk T."/>
            <person name="White J."/>
            <person name="Yandava C."/>
            <person name="Haas B."/>
            <person name="Nusbaum C."/>
            <person name="Birren B."/>
        </authorList>
    </citation>
    <scope>NUCLEOTIDE SEQUENCE [LARGE SCALE GENOMIC DNA]</scope>
    <source>
        <strain evidence="10">R3-111a-1</strain>
    </source>
</reference>
<dbReference type="GO" id="GO:0005762">
    <property type="term" value="C:mitochondrial large ribosomal subunit"/>
    <property type="evidence" value="ECO:0007669"/>
    <property type="project" value="TreeGrafter"/>
</dbReference>
<dbReference type="EMBL" id="GL385400">
    <property type="protein sequence ID" value="EJT71408.1"/>
    <property type="molecule type" value="Genomic_DNA"/>
</dbReference>
<gene>
    <name evidence="9" type="primary">20351124</name>
    <name evidence="8" type="ORF">GGTG_10666</name>
</gene>
<accession>J3PAZ2</accession>
<reference evidence="8" key="2">
    <citation type="submission" date="2010-07" db="EMBL/GenBank/DDBJ databases">
        <authorList>
            <consortium name="The Broad Institute Genome Sequencing Platform"/>
            <consortium name="Broad Institute Genome Sequencing Center for Infectious Disease"/>
            <person name="Ma L.-J."/>
            <person name="Dead R."/>
            <person name="Young S."/>
            <person name="Zeng Q."/>
            <person name="Koehrsen M."/>
            <person name="Alvarado L."/>
            <person name="Berlin A."/>
            <person name="Chapman S.B."/>
            <person name="Chen Z."/>
            <person name="Freedman E."/>
            <person name="Gellesch M."/>
            <person name="Goldberg J."/>
            <person name="Griggs A."/>
            <person name="Gujja S."/>
            <person name="Heilman E.R."/>
            <person name="Heiman D."/>
            <person name="Hepburn T."/>
            <person name="Howarth C."/>
            <person name="Jen D."/>
            <person name="Larson L."/>
            <person name="Mehta T."/>
            <person name="Neiman D."/>
            <person name="Pearson M."/>
            <person name="Roberts A."/>
            <person name="Saif S."/>
            <person name="Shea T."/>
            <person name="Shenoy N."/>
            <person name="Sisk P."/>
            <person name="Stolte C."/>
            <person name="Sykes S."/>
            <person name="Walk T."/>
            <person name="White J."/>
            <person name="Yandava C."/>
            <person name="Haas B."/>
            <person name="Nusbaum C."/>
            <person name="Birren B."/>
        </authorList>
    </citation>
    <scope>NUCLEOTIDE SEQUENCE</scope>
    <source>
        <strain evidence="8">R3-111a-1</strain>
    </source>
</reference>
<protein>
    <recommendedName>
        <fullName evidence="6">Large ribosomal subunit protein bL27m</fullName>
    </recommendedName>
</protein>
<proteinExistence type="inferred from homology"/>
<dbReference type="GO" id="GO:0003735">
    <property type="term" value="F:structural constituent of ribosome"/>
    <property type="evidence" value="ECO:0007669"/>
    <property type="project" value="InterPro"/>
</dbReference>
<feature type="compositionally biased region" description="Basic and acidic residues" evidence="7">
    <location>
        <begin position="291"/>
        <end position="306"/>
    </location>
</feature>
<dbReference type="InterPro" id="IPR001684">
    <property type="entry name" value="Ribosomal_bL27"/>
</dbReference>
<evidence type="ECO:0000256" key="5">
    <source>
        <dbReference type="ARBA" id="ARBA00023274"/>
    </source>
</evidence>
<evidence type="ECO:0000313" key="9">
    <source>
        <dbReference type="EnsemblFungi" id="EJT71408"/>
    </source>
</evidence>
<evidence type="ECO:0000256" key="4">
    <source>
        <dbReference type="ARBA" id="ARBA00023128"/>
    </source>
</evidence>
<comment type="similarity">
    <text evidence="2">Belongs to the bacterial ribosomal protein bL27 family.</text>
</comment>
<dbReference type="FunFam" id="2.40.50.100:FF:000042">
    <property type="entry name" value="50S ribosomal protein L27"/>
    <property type="match status" value="1"/>
</dbReference>
<dbReference type="GeneID" id="20351124"/>
<feature type="region of interest" description="Disordered" evidence="7">
    <location>
        <begin position="323"/>
        <end position="342"/>
    </location>
</feature>
<dbReference type="RefSeq" id="XP_009226805.1">
    <property type="nucleotide sequence ID" value="XM_009228541.1"/>
</dbReference>
<dbReference type="EnsemblFungi" id="EJT71408">
    <property type="protein sequence ID" value="EJT71408"/>
    <property type="gene ID" value="GGTG_10666"/>
</dbReference>
<keyword evidence="10" id="KW-1185">Reference proteome</keyword>
<dbReference type="PANTHER" id="PTHR15893">
    <property type="entry name" value="RIBOSOMAL PROTEIN L27"/>
    <property type="match status" value="1"/>
</dbReference>
<evidence type="ECO:0000313" key="8">
    <source>
        <dbReference type="EMBL" id="EJT71408.1"/>
    </source>
</evidence>
<dbReference type="OrthoDB" id="1867012at2759"/>
<dbReference type="Gene3D" id="2.40.50.100">
    <property type="match status" value="1"/>
</dbReference>
<keyword evidence="4" id="KW-0496">Mitochondrion</keyword>
<keyword evidence="3" id="KW-0689">Ribosomal protein</keyword>
<dbReference type="PRINTS" id="PR00063">
    <property type="entry name" value="RIBOSOMALL27"/>
</dbReference>
<comment type="subcellular location">
    <subcellularLocation>
        <location evidence="1">Mitochondrion</location>
    </subcellularLocation>
</comment>
<evidence type="ECO:0000256" key="2">
    <source>
        <dbReference type="ARBA" id="ARBA00010797"/>
    </source>
</evidence>
<dbReference type="Proteomes" id="UP000006039">
    <property type="component" value="Unassembled WGS sequence"/>
</dbReference>
<evidence type="ECO:0000313" key="10">
    <source>
        <dbReference type="Proteomes" id="UP000006039"/>
    </source>
</evidence>
<dbReference type="STRING" id="644352.J3PAZ2"/>
<organism evidence="8">
    <name type="scientific">Gaeumannomyces tritici (strain R3-111a-1)</name>
    <name type="common">Wheat and barley take-all root rot fungus</name>
    <name type="synonym">Gaeumannomyces graminis var. tritici</name>
    <dbReference type="NCBI Taxonomy" id="644352"/>
    <lineage>
        <taxon>Eukaryota</taxon>
        <taxon>Fungi</taxon>
        <taxon>Dikarya</taxon>
        <taxon>Ascomycota</taxon>
        <taxon>Pezizomycotina</taxon>
        <taxon>Sordariomycetes</taxon>
        <taxon>Sordariomycetidae</taxon>
        <taxon>Magnaporthales</taxon>
        <taxon>Magnaporthaceae</taxon>
        <taxon>Gaeumannomyces</taxon>
    </lineage>
</organism>
<reference evidence="9" key="4">
    <citation type="journal article" date="2015" name="G3 (Bethesda)">
        <title>Genome sequences of three phytopathogenic species of the Magnaporthaceae family of fungi.</title>
        <authorList>
            <person name="Okagaki L.H."/>
            <person name="Nunes C.C."/>
            <person name="Sailsbery J."/>
            <person name="Clay B."/>
            <person name="Brown D."/>
            <person name="John T."/>
            <person name="Oh Y."/>
            <person name="Young N."/>
            <person name="Fitzgerald M."/>
            <person name="Haas B.J."/>
            <person name="Zeng Q."/>
            <person name="Young S."/>
            <person name="Adiconis X."/>
            <person name="Fan L."/>
            <person name="Levin J.Z."/>
            <person name="Mitchell T.K."/>
            <person name="Okubara P.A."/>
            <person name="Farman M.L."/>
            <person name="Kohn L.M."/>
            <person name="Birren B."/>
            <person name="Ma L.-J."/>
            <person name="Dean R.A."/>
        </authorList>
    </citation>
    <scope>NUCLEOTIDE SEQUENCE</scope>
    <source>
        <strain evidence="9">R3-111a-1</strain>
    </source>
</reference>
<dbReference type="SUPFAM" id="SSF110324">
    <property type="entry name" value="Ribosomal L27 protein-like"/>
    <property type="match status" value="1"/>
</dbReference>
<dbReference type="HOGENOM" id="CLU_062495_0_1_1"/>
<dbReference type="AlphaFoldDB" id="J3PAZ2"/>
<feature type="region of interest" description="Disordered" evidence="7">
    <location>
        <begin position="291"/>
        <end position="313"/>
    </location>
</feature>
<dbReference type="eggNOG" id="KOG4600">
    <property type="taxonomic scope" value="Eukaryota"/>
</dbReference>
<keyword evidence="5" id="KW-0687">Ribonucleoprotein</keyword>
<dbReference type="VEuPathDB" id="FungiDB:GGTG_10666"/>
<dbReference type="Pfam" id="PF01016">
    <property type="entry name" value="Ribosomal_L27"/>
    <property type="match status" value="1"/>
</dbReference>
<dbReference type="GO" id="GO:0006412">
    <property type="term" value="P:translation"/>
    <property type="evidence" value="ECO:0007669"/>
    <property type="project" value="InterPro"/>
</dbReference>
<evidence type="ECO:0000256" key="3">
    <source>
        <dbReference type="ARBA" id="ARBA00022980"/>
    </source>
</evidence>
<evidence type="ECO:0000256" key="6">
    <source>
        <dbReference type="ARBA" id="ARBA00035267"/>
    </source>
</evidence>
<reference evidence="8" key="3">
    <citation type="submission" date="2010-09" db="EMBL/GenBank/DDBJ databases">
        <title>Annotation of Gaeumannomyces graminis var. tritici R3-111a-1.</title>
        <authorList>
            <consortium name="The Broad Institute Genome Sequencing Platform"/>
            <person name="Ma L.-J."/>
            <person name="Dead R."/>
            <person name="Young S.K."/>
            <person name="Zeng Q."/>
            <person name="Gargeya S."/>
            <person name="Fitzgerald M."/>
            <person name="Haas B."/>
            <person name="Abouelleil A."/>
            <person name="Alvarado L."/>
            <person name="Arachchi H.M."/>
            <person name="Berlin A."/>
            <person name="Brown A."/>
            <person name="Chapman S.B."/>
            <person name="Chen Z."/>
            <person name="Dunbar C."/>
            <person name="Freedman E."/>
            <person name="Gearin G."/>
            <person name="Gellesch M."/>
            <person name="Goldberg J."/>
            <person name="Griggs A."/>
            <person name="Gujja S."/>
            <person name="Heiman D."/>
            <person name="Howarth C."/>
            <person name="Larson L."/>
            <person name="Lui A."/>
            <person name="MacDonald P.J.P."/>
            <person name="Mehta T."/>
            <person name="Montmayeur A."/>
            <person name="Murphy C."/>
            <person name="Neiman D."/>
            <person name="Pearson M."/>
            <person name="Priest M."/>
            <person name="Roberts A."/>
            <person name="Saif S."/>
            <person name="Shea T."/>
            <person name="Shenoy N."/>
            <person name="Sisk P."/>
            <person name="Stolte C."/>
            <person name="Sykes S."/>
            <person name="Yandava C."/>
            <person name="Wortman J."/>
            <person name="Nusbaum C."/>
            <person name="Birren B."/>
        </authorList>
    </citation>
    <scope>NUCLEOTIDE SEQUENCE</scope>
    <source>
        <strain evidence="8">R3-111a-1</strain>
    </source>
</reference>